<proteinExistence type="predicted"/>
<keyword evidence="5" id="KW-1185">Reference proteome</keyword>
<dbReference type="Pfam" id="PF05860">
    <property type="entry name" value="TPS"/>
    <property type="match status" value="1"/>
</dbReference>
<reference evidence="4" key="1">
    <citation type="submission" date="2020-10" db="EMBL/GenBank/DDBJ databases">
        <authorList>
            <person name="Castelo-Branco R."/>
            <person name="Eusebio N."/>
            <person name="Adriana R."/>
            <person name="Vieira A."/>
            <person name="Brugerolle De Fraissinette N."/>
            <person name="Rezende De Castro R."/>
            <person name="Schneider M.P."/>
            <person name="Vasconcelos V."/>
            <person name="Leao P.N."/>
        </authorList>
    </citation>
    <scope>NUCLEOTIDE SEQUENCE</scope>
    <source>
        <strain evidence="4">LEGE 11480</strain>
    </source>
</reference>
<feature type="compositionally biased region" description="Polar residues" evidence="1">
    <location>
        <begin position="558"/>
        <end position="589"/>
    </location>
</feature>
<dbReference type="InterPro" id="IPR012334">
    <property type="entry name" value="Pectin_lyas_fold"/>
</dbReference>
<evidence type="ECO:0000256" key="1">
    <source>
        <dbReference type="SAM" id="MobiDB-lite"/>
    </source>
</evidence>
<protein>
    <submittedName>
        <fullName evidence="4">Filamentous hemagglutinin N-terminal domain-containing protein</fullName>
    </submittedName>
</protein>
<feature type="chain" id="PRO_5038118357" evidence="2">
    <location>
        <begin position="18"/>
        <end position="614"/>
    </location>
</feature>
<dbReference type="SUPFAM" id="SSF51126">
    <property type="entry name" value="Pectin lyase-like"/>
    <property type="match status" value="1"/>
</dbReference>
<evidence type="ECO:0000256" key="2">
    <source>
        <dbReference type="SAM" id="SignalP"/>
    </source>
</evidence>
<comment type="caution">
    <text evidence="4">The sequence shown here is derived from an EMBL/GenBank/DDBJ whole genome shotgun (WGS) entry which is preliminary data.</text>
</comment>
<feature type="compositionally biased region" description="Low complexity" evidence="1">
    <location>
        <begin position="590"/>
        <end position="603"/>
    </location>
</feature>
<dbReference type="InterPro" id="IPR011050">
    <property type="entry name" value="Pectin_lyase_fold/virulence"/>
</dbReference>
<dbReference type="Gene3D" id="2.160.20.10">
    <property type="entry name" value="Single-stranded right-handed beta-helix, Pectin lyase-like"/>
    <property type="match status" value="1"/>
</dbReference>
<feature type="compositionally biased region" description="Pro residues" evidence="1">
    <location>
        <begin position="531"/>
        <end position="551"/>
    </location>
</feature>
<dbReference type="SMART" id="SM00912">
    <property type="entry name" value="Haemagg_act"/>
    <property type="match status" value="1"/>
</dbReference>
<dbReference type="AlphaFoldDB" id="A0A928VQU5"/>
<sequence>MKSFVCLLLSGCSLLLAAQPGRTQAIVGQELTTVTPAGNQFDITGGIPVGTNLFHSFERFGLNNSQTANFQVGGGINNVFARVTGGTTSVLNGNLQISNGITNPNLYFINPAGIVFGQNFNLNIPASFTATTANGIAFGNQWMSATATNNYALLLNEPTAFGFTMDQPAAIINANDNLSTGANNGQNLTLLGGTVVSSGKLQADPGTGKLTVAAVPGRRVVRITSTDSLLGIEIQPFAAGDSQPSDVTVPVPSLAQLITGPNPDGGTVGDATGLTLNPNGSLSLTGAGMSIQSGDVQTAALEAGGVLVSAPTGNVTVATIAASDLGVDVTAGEFFKATGTLALSRYSSMFQELLSDPNSDLLAFLQLQTGLSEADLISKYPGFATIPQAIFPTVASIDVRQGFGPGDGNVTIRYGGNSQLNFQGRAGITSTGNAPFSVGGQVSLDSPDLANRYSFENPATTFTDLANSSSGGAIESESDTFNLRRNQSATTVPIPENSSGTVGGILQLVRTDGGLTLSFGDQVFGTLPTNPTTPTPTTPKPLTPTTPPTTPVPDGNALANTQQTTDRTPQACQTNQTQIAQAQPASGTRSASVISSNSCSASPADDRAILQILE</sequence>
<dbReference type="RefSeq" id="WP_264326891.1">
    <property type="nucleotide sequence ID" value="NZ_JADEXQ010000087.1"/>
</dbReference>
<feature type="region of interest" description="Disordered" evidence="1">
    <location>
        <begin position="524"/>
        <end position="605"/>
    </location>
</feature>
<keyword evidence="2" id="KW-0732">Signal</keyword>
<organism evidence="4 5">
    <name type="scientific">Romeriopsis navalis LEGE 11480</name>
    <dbReference type="NCBI Taxonomy" id="2777977"/>
    <lineage>
        <taxon>Bacteria</taxon>
        <taxon>Bacillati</taxon>
        <taxon>Cyanobacteriota</taxon>
        <taxon>Cyanophyceae</taxon>
        <taxon>Leptolyngbyales</taxon>
        <taxon>Leptolyngbyaceae</taxon>
        <taxon>Romeriopsis</taxon>
        <taxon>Romeriopsis navalis</taxon>
    </lineage>
</organism>
<accession>A0A928VQU5</accession>
<gene>
    <name evidence="4" type="ORF">IQ266_20215</name>
</gene>
<evidence type="ECO:0000313" key="5">
    <source>
        <dbReference type="Proteomes" id="UP000625316"/>
    </source>
</evidence>
<dbReference type="Proteomes" id="UP000625316">
    <property type="component" value="Unassembled WGS sequence"/>
</dbReference>
<feature type="signal peptide" evidence="2">
    <location>
        <begin position="1"/>
        <end position="17"/>
    </location>
</feature>
<evidence type="ECO:0000259" key="3">
    <source>
        <dbReference type="SMART" id="SM00912"/>
    </source>
</evidence>
<name>A0A928VQU5_9CYAN</name>
<dbReference type="NCBIfam" id="TIGR01901">
    <property type="entry name" value="adhes_NPXG"/>
    <property type="match status" value="1"/>
</dbReference>
<dbReference type="EMBL" id="JADEXQ010000087">
    <property type="protein sequence ID" value="MBE9032067.1"/>
    <property type="molecule type" value="Genomic_DNA"/>
</dbReference>
<evidence type="ECO:0000313" key="4">
    <source>
        <dbReference type="EMBL" id="MBE9032067.1"/>
    </source>
</evidence>
<feature type="domain" description="Filamentous haemagglutinin FhaB/tRNA nuclease CdiA-like TPS" evidence="3">
    <location>
        <begin position="28"/>
        <end position="139"/>
    </location>
</feature>
<dbReference type="InterPro" id="IPR008638">
    <property type="entry name" value="FhaB/CdiA-like_TPS"/>
</dbReference>